<keyword evidence="1" id="KW-1133">Transmembrane helix</keyword>
<dbReference type="AlphaFoldDB" id="A0A316GL60"/>
<comment type="caution">
    <text evidence="2">The sequence shown here is derived from an EMBL/GenBank/DDBJ whole genome shotgun (WGS) entry which is preliminary data.</text>
</comment>
<evidence type="ECO:0000256" key="1">
    <source>
        <dbReference type="SAM" id="Phobius"/>
    </source>
</evidence>
<dbReference type="Proteomes" id="UP000245708">
    <property type="component" value="Unassembled WGS sequence"/>
</dbReference>
<dbReference type="RefSeq" id="WP_109666339.1">
    <property type="nucleotide sequence ID" value="NZ_QGGW01000002.1"/>
</dbReference>
<keyword evidence="1" id="KW-0472">Membrane</keyword>
<protein>
    <submittedName>
        <fullName evidence="2">Uncharacterized protein</fullName>
    </submittedName>
</protein>
<feature type="transmembrane region" description="Helical" evidence="1">
    <location>
        <begin position="81"/>
        <end position="101"/>
    </location>
</feature>
<keyword evidence="3" id="KW-1185">Reference proteome</keyword>
<evidence type="ECO:0000313" key="2">
    <source>
        <dbReference type="EMBL" id="PWK61407.1"/>
    </source>
</evidence>
<feature type="transmembrane region" description="Helical" evidence="1">
    <location>
        <begin position="54"/>
        <end position="74"/>
    </location>
</feature>
<keyword evidence="1" id="KW-0812">Transmembrane</keyword>
<evidence type="ECO:0000313" key="3">
    <source>
        <dbReference type="Proteomes" id="UP000245708"/>
    </source>
</evidence>
<proteinExistence type="predicted"/>
<reference evidence="2 3" key="1">
    <citation type="submission" date="2018-05" db="EMBL/GenBank/DDBJ databases">
        <title>Genomic Encyclopedia of Type Strains, Phase IV (KMG-IV): sequencing the most valuable type-strain genomes for metagenomic binning, comparative biology and taxonomic classification.</title>
        <authorList>
            <person name="Goeker M."/>
        </authorList>
    </citation>
    <scope>NUCLEOTIDE SEQUENCE [LARGE SCALE GENOMIC DNA]</scope>
    <source>
        <strain evidence="2 3">DSM 16097</strain>
    </source>
</reference>
<organism evidence="2 3">
    <name type="scientific">Roseicyclus mahoneyensis</name>
    <dbReference type="NCBI Taxonomy" id="164332"/>
    <lineage>
        <taxon>Bacteria</taxon>
        <taxon>Pseudomonadati</taxon>
        <taxon>Pseudomonadota</taxon>
        <taxon>Alphaproteobacteria</taxon>
        <taxon>Rhodobacterales</taxon>
        <taxon>Roseobacteraceae</taxon>
        <taxon>Roseicyclus</taxon>
    </lineage>
</organism>
<dbReference type="EMBL" id="QGGW01000002">
    <property type="protein sequence ID" value="PWK61407.1"/>
    <property type="molecule type" value="Genomic_DNA"/>
</dbReference>
<sequence length="113" mass="11746">MTGPHPNPLRHRAPAVVAAALCLGATLLVARQNAMRGYPDGHLTRFEACMDPGLALLPPALGLAALVFVLVAIWPRHGRTASLLVALPVLAALGHVAVAALHRCRGLENGWGG</sequence>
<accession>A0A316GL60</accession>
<name>A0A316GL60_9RHOB</name>
<gene>
    <name evidence="2" type="ORF">C7455_10293</name>
</gene>